<proteinExistence type="predicted"/>
<evidence type="ECO:0000313" key="3">
    <source>
        <dbReference type="Proteomes" id="UP000234681"/>
    </source>
</evidence>
<reference evidence="2 3" key="1">
    <citation type="submission" date="2005-07" db="EMBL/GenBank/DDBJ databases">
        <authorList>
            <person name="Mural R.J."/>
            <person name="Li P.W."/>
            <person name="Adams M.D."/>
            <person name="Amanatides P.G."/>
            <person name="Baden-Tillson H."/>
            <person name="Barnstead M."/>
            <person name="Chin S.H."/>
            <person name="Dew I."/>
            <person name="Evans C.A."/>
            <person name="Ferriera S."/>
            <person name="Flanigan M."/>
            <person name="Fosler C."/>
            <person name="Glodek A."/>
            <person name="Gu Z."/>
            <person name="Holt R.A."/>
            <person name="Jennings D."/>
            <person name="Kraft C.L."/>
            <person name="Lu F."/>
            <person name="Nguyen T."/>
            <person name="Nusskern D.R."/>
            <person name="Pfannkoch C.M."/>
            <person name="Sitter C."/>
            <person name="Sutton G.G."/>
            <person name="Venter J.C."/>
            <person name="Wang Z."/>
            <person name="Woodage T."/>
            <person name="Zheng X.H."/>
            <person name="Zhong F."/>
        </authorList>
    </citation>
    <scope>NUCLEOTIDE SEQUENCE [LARGE SCALE GENOMIC DNA]</scope>
    <source>
        <strain>BN</strain>
        <strain evidence="3">Sprague-Dawley</strain>
    </source>
</reference>
<name>A6J065_RAT</name>
<sequence length="93" mass="10334">MPKKEHLSMFIHLPLASGTPGGKASSKQERRGKNSEGHRSSQPTVQTIFEGEPRLALRILHGAFTAKTLRKGLGSCVSLWTLWYKEMALTVCR</sequence>
<dbReference type="Proteomes" id="UP000234681">
    <property type="component" value="Chromosome 12"/>
</dbReference>
<protein>
    <submittedName>
        <fullName evidence="2">RCG21501</fullName>
    </submittedName>
</protein>
<organism evidence="2 3">
    <name type="scientific">Rattus norvegicus</name>
    <name type="common">Rat</name>
    <dbReference type="NCBI Taxonomy" id="10116"/>
    <lineage>
        <taxon>Eukaryota</taxon>
        <taxon>Metazoa</taxon>
        <taxon>Chordata</taxon>
        <taxon>Craniata</taxon>
        <taxon>Vertebrata</taxon>
        <taxon>Euteleostomi</taxon>
        <taxon>Mammalia</taxon>
        <taxon>Eutheria</taxon>
        <taxon>Euarchontoglires</taxon>
        <taxon>Glires</taxon>
        <taxon>Rodentia</taxon>
        <taxon>Myomorpha</taxon>
        <taxon>Muroidea</taxon>
        <taxon>Muridae</taxon>
        <taxon>Murinae</taxon>
        <taxon>Rattus</taxon>
    </lineage>
</organism>
<evidence type="ECO:0000256" key="1">
    <source>
        <dbReference type="SAM" id="MobiDB-lite"/>
    </source>
</evidence>
<gene>
    <name evidence="2" type="ORF">rCG_21501</name>
</gene>
<dbReference type="AlphaFoldDB" id="A6J065"/>
<accession>A6J065</accession>
<feature type="region of interest" description="Disordered" evidence="1">
    <location>
        <begin position="13"/>
        <end position="46"/>
    </location>
</feature>
<feature type="compositionally biased region" description="Basic and acidic residues" evidence="1">
    <location>
        <begin position="26"/>
        <end position="39"/>
    </location>
</feature>
<evidence type="ECO:0000313" key="2">
    <source>
        <dbReference type="EMBL" id="EDM13304.1"/>
    </source>
</evidence>
<dbReference type="EMBL" id="CH473973">
    <property type="protein sequence ID" value="EDM13304.1"/>
    <property type="molecule type" value="Genomic_DNA"/>
</dbReference>